<dbReference type="Proteomes" id="UP000003100">
    <property type="component" value="Unassembled WGS sequence"/>
</dbReference>
<dbReference type="GO" id="GO:0016887">
    <property type="term" value="F:ATP hydrolysis activity"/>
    <property type="evidence" value="ECO:0007669"/>
    <property type="project" value="InterPro"/>
</dbReference>
<keyword evidence="1" id="KW-0813">Transport</keyword>
<proteinExistence type="predicted"/>
<comment type="caution">
    <text evidence="5">The sequence shown here is derived from an EMBL/GenBank/DDBJ whole genome shotgun (WGS) entry which is preliminary data.</text>
</comment>
<organism evidence="5 6">
    <name type="scientific">Blautia hydrogenotrophica (strain DSM 10507 / JCM 14656 / S5a33)</name>
    <name type="common">Ruminococcus hydrogenotrophicus</name>
    <dbReference type="NCBI Taxonomy" id="476272"/>
    <lineage>
        <taxon>Bacteria</taxon>
        <taxon>Bacillati</taxon>
        <taxon>Bacillota</taxon>
        <taxon>Clostridia</taxon>
        <taxon>Lachnospirales</taxon>
        <taxon>Lachnospiraceae</taxon>
        <taxon>Blautia</taxon>
    </lineage>
</organism>
<dbReference type="GO" id="GO:0005886">
    <property type="term" value="C:plasma membrane"/>
    <property type="evidence" value="ECO:0007669"/>
    <property type="project" value="TreeGrafter"/>
</dbReference>
<dbReference type="PROSITE" id="PS50893">
    <property type="entry name" value="ABC_TRANSPORTER_2"/>
    <property type="match status" value="1"/>
</dbReference>
<gene>
    <name evidence="5" type="ORF">RUMHYD_02029</name>
</gene>
<dbReference type="RefSeq" id="WP_005949036.1">
    <property type="nucleotide sequence ID" value="NZ_CP136423.1"/>
</dbReference>
<feature type="domain" description="ABC transporter" evidence="4">
    <location>
        <begin position="5"/>
        <end position="253"/>
    </location>
</feature>
<evidence type="ECO:0000256" key="3">
    <source>
        <dbReference type="ARBA" id="ARBA00022840"/>
    </source>
</evidence>
<dbReference type="InterPro" id="IPR003439">
    <property type="entry name" value="ABC_transporter-like_ATP-bd"/>
</dbReference>
<evidence type="ECO:0000313" key="6">
    <source>
        <dbReference type="Proteomes" id="UP000003100"/>
    </source>
</evidence>
<dbReference type="PANTHER" id="PTHR45772:SF7">
    <property type="entry name" value="AMINO ACID ABC TRANSPORTER ATP-BINDING PROTEIN"/>
    <property type="match status" value="1"/>
</dbReference>
<dbReference type="GO" id="GO:0005304">
    <property type="term" value="F:L-valine transmembrane transporter activity"/>
    <property type="evidence" value="ECO:0007669"/>
    <property type="project" value="TreeGrafter"/>
</dbReference>
<name>C0CME6_BLAHS</name>
<dbReference type="GO" id="GO:0005524">
    <property type="term" value="F:ATP binding"/>
    <property type="evidence" value="ECO:0007669"/>
    <property type="project" value="UniProtKB-KW"/>
</dbReference>
<dbReference type="InterPro" id="IPR032823">
    <property type="entry name" value="BCA_ABC_TP_C"/>
</dbReference>
<reference evidence="5 6" key="2">
    <citation type="submission" date="2009-02" db="EMBL/GenBank/DDBJ databases">
        <title>Draft genome sequence of Blautia hydrogenotrophica DSM 10507 (Ruminococcus hydrogenotrophicus DSM 10507).</title>
        <authorList>
            <person name="Sudarsanam P."/>
            <person name="Ley R."/>
            <person name="Guruge J."/>
            <person name="Turnbaugh P.J."/>
            <person name="Mahowald M."/>
            <person name="Liep D."/>
            <person name="Gordon J."/>
        </authorList>
    </citation>
    <scope>NUCLEOTIDE SEQUENCE [LARGE SCALE GENOMIC DNA]</scope>
    <source>
        <strain evidence="6">DSM 10507 / JCM 14656 / S5a33</strain>
    </source>
</reference>
<dbReference type="Pfam" id="PF00005">
    <property type="entry name" value="ABC_tran"/>
    <property type="match status" value="1"/>
</dbReference>
<dbReference type="GO" id="GO:0015192">
    <property type="term" value="F:L-phenylalanine transmembrane transporter activity"/>
    <property type="evidence" value="ECO:0007669"/>
    <property type="project" value="TreeGrafter"/>
</dbReference>
<keyword evidence="6" id="KW-1185">Reference proteome</keyword>
<dbReference type="InterPro" id="IPR003593">
    <property type="entry name" value="AAA+_ATPase"/>
</dbReference>
<evidence type="ECO:0000256" key="1">
    <source>
        <dbReference type="ARBA" id="ARBA00022448"/>
    </source>
</evidence>
<dbReference type="GO" id="GO:0015188">
    <property type="term" value="F:L-isoleucine transmembrane transporter activity"/>
    <property type="evidence" value="ECO:0007669"/>
    <property type="project" value="TreeGrafter"/>
</dbReference>
<dbReference type="SMART" id="SM00382">
    <property type="entry name" value="AAA"/>
    <property type="match status" value="1"/>
</dbReference>
<dbReference type="PATRIC" id="fig|476272.21.peg.1459"/>
<dbReference type="EMBL" id="ACBZ01000104">
    <property type="protein sequence ID" value="EEG49059.1"/>
    <property type="molecule type" value="Genomic_DNA"/>
</dbReference>
<dbReference type="GO" id="GO:0015808">
    <property type="term" value="P:L-alanine transport"/>
    <property type="evidence" value="ECO:0007669"/>
    <property type="project" value="TreeGrafter"/>
</dbReference>
<evidence type="ECO:0000259" key="4">
    <source>
        <dbReference type="PROSITE" id="PS50893"/>
    </source>
</evidence>
<dbReference type="GO" id="GO:1903806">
    <property type="term" value="P:L-isoleucine import across plasma membrane"/>
    <property type="evidence" value="ECO:0007669"/>
    <property type="project" value="TreeGrafter"/>
</dbReference>
<dbReference type="GO" id="GO:1903805">
    <property type="term" value="P:L-valine import across plasma membrane"/>
    <property type="evidence" value="ECO:0007669"/>
    <property type="project" value="TreeGrafter"/>
</dbReference>
<dbReference type="GeneID" id="86820840"/>
<dbReference type="CDD" id="cd03219">
    <property type="entry name" value="ABC_Mj1267_LivG_branched"/>
    <property type="match status" value="1"/>
</dbReference>
<dbReference type="InterPro" id="IPR027417">
    <property type="entry name" value="P-loop_NTPase"/>
</dbReference>
<dbReference type="GO" id="GO:0042941">
    <property type="term" value="P:D-alanine transmembrane transport"/>
    <property type="evidence" value="ECO:0007669"/>
    <property type="project" value="TreeGrafter"/>
</dbReference>
<accession>C0CME6</accession>
<dbReference type="Pfam" id="PF12399">
    <property type="entry name" value="BCA_ABC_TP_C"/>
    <property type="match status" value="1"/>
</dbReference>
<keyword evidence="2" id="KW-0547">Nucleotide-binding</keyword>
<dbReference type="Gene3D" id="3.40.50.300">
    <property type="entry name" value="P-loop containing nucleotide triphosphate hydrolases"/>
    <property type="match status" value="1"/>
</dbReference>
<dbReference type="HOGENOM" id="CLU_000604_1_2_9"/>
<dbReference type="AlphaFoldDB" id="C0CME6"/>
<dbReference type="SUPFAM" id="SSF52540">
    <property type="entry name" value="P-loop containing nucleoside triphosphate hydrolases"/>
    <property type="match status" value="1"/>
</dbReference>
<dbReference type="InterPro" id="IPR051120">
    <property type="entry name" value="ABC_AA/LPS_Transport"/>
</dbReference>
<dbReference type="FunFam" id="3.40.50.300:FF:000421">
    <property type="entry name" value="Branched-chain amino acid ABC transporter ATP-binding protein"/>
    <property type="match status" value="1"/>
</dbReference>
<dbReference type="PANTHER" id="PTHR45772">
    <property type="entry name" value="CONSERVED COMPONENT OF ABC TRANSPORTER FOR NATURAL AMINO ACIDS-RELATED"/>
    <property type="match status" value="1"/>
</dbReference>
<sequence>MSVILRAEHVCKAFGGVKALNDVSFEIREGEIIGLIGPNGAGKTTMFNIIAGVYPATSGNVEFLGKNINTVPTHNRVKMGMARTFQNIKLFSNVSALENVLAGCHNWSKSQWLPIILGLPKIKEDERRSREYSLQMLEFVNLIEKKDVFARNLPYGEQRSLEIARALAAKPKVLLLDEPAAGMNEVEKDALQILVADIREKLKITVLIIEHDMKVIMNLCDRINVLAQGEKICEGSPQTVRQDPKVIEAYLGSAMGRRDRFVKN</sequence>
<dbReference type="eggNOG" id="COG0411">
    <property type="taxonomic scope" value="Bacteria"/>
</dbReference>
<protein>
    <recommendedName>
        <fullName evidence="4">ABC transporter domain-containing protein</fullName>
    </recommendedName>
</protein>
<reference evidence="5 6" key="1">
    <citation type="submission" date="2009-01" db="EMBL/GenBank/DDBJ databases">
        <authorList>
            <person name="Fulton L."/>
            <person name="Clifton S."/>
            <person name="Fulton B."/>
            <person name="Xu J."/>
            <person name="Minx P."/>
            <person name="Pepin K.H."/>
            <person name="Johnson M."/>
            <person name="Bhonagiri V."/>
            <person name="Nash W.E."/>
            <person name="Mardis E.R."/>
            <person name="Wilson R.K."/>
        </authorList>
    </citation>
    <scope>NUCLEOTIDE SEQUENCE [LARGE SCALE GENOMIC DNA]</scope>
    <source>
        <strain evidence="6">DSM 10507 / JCM 14656 / S5a33</strain>
    </source>
</reference>
<keyword evidence="3" id="KW-0067">ATP-binding</keyword>
<evidence type="ECO:0000256" key="2">
    <source>
        <dbReference type="ARBA" id="ARBA00022741"/>
    </source>
</evidence>
<evidence type="ECO:0000313" key="5">
    <source>
        <dbReference type="EMBL" id="EEG49059.1"/>
    </source>
</evidence>